<dbReference type="WBParaSite" id="Gr19_v10_g4767.t1">
    <property type="protein sequence ID" value="Gr19_v10_g4767.t1"/>
    <property type="gene ID" value="Gr19_v10_g4767"/>
</dbReference>
<name>A0A914HV49_GLORO</name>
<evidence type="ECO:0000313" key="1">
    <source>
        <dbReference type="Proteomes" id="UP000887572"/>
    </source>
</evidence>
<sequence>MKEFPTKDPSEFTKEEIVQILSLEKKKEKTTLFYKPKKDSMPEICVPYYNKEGNEVEAYLNGQIKKFVICKNNDCNTVLKCPSCTTPAEFWKKNEKMRHFCRKWLVVCLRCLRVLRELNAALVD</sequence>
<keyword evidence="1" id="KW-1185">Reference proteome</keyword>
<accession>A0A914HV49</accession>
<dbReference type="WBParaSite" id="Gr19_v10_g4765.t1">
    <property type="protein sequence ID" value="Gr19_v10_g4765.t1"/>
    <property type="gene ID" value="Gr19_v10_g4765"/>
</dbReference>
<evidence type="ECO:0000313" key="3">
    <source>
        <dbReference type="WBParaSite" id="Gr19_v10_g4764.t1"/>
    </source>
</evidence>
<dbReference type="WBParaSite" id="Gr19_v10_g4766.t1">
    <property type="protein sequence ID" value="Gr19_v10_g4766.t1"/>
    <property type="gene ID" value="Gr19_v10_g4766"/>
</dbReference>
<dbReference type="WBParaSite" id="Gr19_v10_g4763.t1">
    <property type="protein sequence ID" value="Gr19_v10_g4763.t1"/>
    <property type="gene ID" value="Gr19_v10_g4763"/>
</dbReference>
<proteinExistence type="predicted"/>
<dbReference type="Proteomes" id="UP000887572">
    <property type="component" value="Unplaced"/>
</dbReference>
<protein>
    <submittedName>
        <fullName evidence="2 3">Uncharacterized protein</fullName>
    </submittedName>
</protein>
<organism evidence="1 3">
    <name type="scientific">Globodera rostochiensis</name>
    <name type="common">Golden nematode worm</name>
    <name type="synonym">Heterodera rostochiensis</name>
    <dbReference type="NCBI Taxonomy" id="31243"/>
    <lineage>
        <taxon>Eukaryota</taxon>
        <taxon>Metazoa</taxon>
        <taxon>Ecdysozoa</taxon>
        <taxon>Nematoda</taxon>
        <taxon>Chromadorea</taxon>
        <taxon>Rhabditida</taxon>
        <taxon>Tylenchina</taxon>
        <taxon>Tylenchomorpha</taxon>
        <taxon>Tylenchoidea</taxon>
        <taxon>Heteroderidae</taxon>
        <taxon>Heteroderinae</taxon>
        <taxon>Globodera</taxon>
    </lineage>
</organism>
<evidence type="ECO:0000313" key="2">
    <source>
        <dbReference type="WBParaSite" id="Gr19_v10_g4763.t1"/>
    </source>
</evidence>
<reference evidence="2 3" key="1">
    <citation type="submission" date="2022-11" db="UniProtKB">
        <authorList>
            <consortium name="WormBaseParasite"/>
        </authorList>
    </citation>
    <scope>IDENTIFICATION</scope>
</reference>
<dbReference type="WBParaSite" id="Gr19_v10_g4764.t1">
    <property type="protein sequence ID" value="Gr19_v10_g4764.t1"/>
    <property type="gene ID" value="Gr19_v10_g4764"/>
</dbReference>
<dbReference type="AlphaFoldDB" id="A0A914HV49"/>